<evidence type="ECO:0000259" key="3">
    <source>
        <dbReference type="Pfam" id="PF25023"/>
    </source>
</evidence>
<dbReference type="PANTHER" id="PTHR32305:SF15">
    <property type="entry name" value="PROTEIN RHSA-RELATED"/>
    <property type="match status" value="1"/>
</dbReference>
<dbReference type="NCBIfam" id="TIGR01643">
    <property type="entry name" value="YD_repeat_2x"/>
    <property type="match status" value="1"/>
</dbReference>
<dbReference type="HOGENOM" id="CLU_015275_0_0_4"/>
<dbReference type="STRING" id="1349767.GJA_763"/>
<dbReference type="InterPro" id="IPR045351">
    <property type="entry name" value="DUF6531"/>
</dbReference>
<sequence>MTNLFVLRSRISNAARWIVLITMLCSTLPARAELVKWFQLGGETFYRWQGNYPTAIALWTACVEIVKDFKGNPNTWCKAAPPAEPPIDSYVSLSGGYITSNEPRTLWLEAYVCRESATLKYFADINTCERMTPIPVPASTSKANGPSCPESSQNRQPFCGNPISPVIGNKVQQELDYQSGAPGLSLTLLRTYNSGAYSSASSFSGKFGSHWKTAIDRRLVLMPTQTKFTCYVRSYAIYCDDIALPNTSASVIAHRADGKVYSYSKSGSEWRGDPDINDRLNAIYAADGTTVDQWIYTTANHAVESYDGKGLLLSETNIEGERLTFTYSMGTTNDTQVARYPADAPGCSHHQDGALLPSGTLACVTDRAGRQLQFEYDAKLRISRVIDPAGLPYIYSYDGQSGGCIPGTTTYGYGLACNANNLTSVTYPDGKSRTYYYNENARINDGTSCPGAPQQGNGFGHLISYLTGITDENGQRYASWSYDCYGKASISEHAGGVDKIRIDFGAADADGSRTNTVTTYGGTAATPLTVVRSYHSKSILGVGRNDSIDQLCAGCDGMKARTYDAKGNVATSTDFGGRVNIFTYDLTRNLETRRVEASGTGSARTVNTEWHPALRVPIRIAEPKRITTYTYDEHRNLLSKSIQPTSDISGASGFSASSVGSTRNWTYSYNEFGQVLTVKGPRTDVNDSVSYAYDSSGNLVTVVNALGHVTTLSDYDVNGRAGKITDPNGLETVLNYTLRGWLASASVGGQLTSYDYDGVGQLRKATAPDGSWVSYTYDAAHRLIAIGDNGGNVISYTLDNLGNRAAEQVRDPGGNLVRQVSRVYNSLNQLKQITGGL</sequence>
<dbReference type="PATRIC" id="fig|1349767.4.peg.2471"/>
<gene>
    <name evidence="4" type="ORF">GJA_763</name>
</gene>
<dbReference type="InterPro" id="IPR050708">
    <property type="entry name" value="T6SS_VgrG/RHS"/>
</dbReference>
<reference evidence="4 5" key="1">
    <citation type="journal article" date="2015" name="Genome Announc.">
        <title>Genome Sequence of Mushroom Soft-Rot Pathogen Janthinobacterium agaricidamnosum.</title>
        <authorList>
            <person name="Graupner K."/>
            <person name="Lackner G."/>
            <person name="Hertweck C."/>
        </authorList>
    </citation>
    <scope>NUCLEOTIDE SEQUENCE [LARGE SCALE GENOMIC DNA]</scope>
    <source>
        <strain evidence="5">NBRC 102515 / DSM 9628</strain>
    </source>
</reference>
<dbReference type="Proteomes" id="UP000027604">
    <property type="component" value="Chromosome I"/>
</dbReference>
<dbReference type="AlphaFoldDB" id="W0V2B9"/>
<dbReference type="KEGG" id="jag:GJA_763"/>
<proteinExistence type="predicted"/>
<protein>
    <submittedName>
        <fullName evidence="4">RHS Repeat family protein</fullName>
    </submittedName>
</protein>
<evidence type="ECO:0000313" key="4">
    <source>
        <dbReference type="EMBL" id="CDG81422.1"/>
    </source>
</evidence>
<name>W0V2B9_9BURK</name>
<dbReference type="PANTHER" id="PTHR32305">
    <property type="match status" value="1"/>
</dbReference>
<accession>W0V2B9</accession>
<feature type="domain" description="Teneurin-like YD-shell" evidence="3">
    <location>
        <begin position="661"/>
        <end position="796"/>
    </location>
</feature>
<dbReference type="InterPro" id="IPR056823">
    <property type="entry name" value="TEN-like_YD-shell"/>
</dbReference>
<keyword evidence="1" id="KW-0677">Repeat</keyword>
<feature type="domain" description="DUF6531" evidence="2">
    <location>
        <begin position="160"/>
        <end position="220"/>
    </location>
</feature>
<dbReference type="EMBL" id="HG322949">
    <property type="protein sequence ID" value="CDG81422.1"/>
    <property type="molecule type" value="Genomic_DNA"/>
</dbReference>
<dbReference type="InterPro" id="IPR006530">
    <property type="entry name" value="YD"/>
</dbReference>
<dbReference type="Pfam" id="PF20148">
    <property type="entry name" value="DUF6531"/>
    <property type="match status" value="1"/>
</dbReference>
<keyword evidence="5" id="KW-1185">Reference proteome</keyword>
<organism evidence="4 5">
    <name type="scientific">Janthinobacterium agaricidamnosum NBRC 102515 = DSM 9628</name>
    <dbReference type="NCBI Taxonomy" id="1349767"/>
    <lineage>
        <taxon>Bacteria</taxon>
        <taxon>Pseudomonadati</taxon>
        <taxon>Pseudomonadota</taxon>
        <taxon>Betaproteobacteria</taxon>
        <taxon>Burkholderiales</taxon>
        <taxon>Oxalobacteraceae</taxon>
        <taxon>Janthinobacterium</taxon>
    </lineage>
</organism>
<dbReference type="RefSeq" id="WP_167541082.1">
    <property type="nucleotide sequence ID" value="NZ_BCTH01000053.1"/>
</dbReference>
<dbReference type="eggNOG" id="COG3209">
    <property type="taxonomic scope" value="Bacteria"/>
</dbReference>
<evidence type="ECO:0000259" key="2">
    <source>
        <dbReference type="Pfam" id="PF20148"/>
    </source>
</evidence>
<dbReference type="Gene3D" id="2.180.10.10">
    <property type="entry name" value="RHS repeat-associated core"/>
    <property type="match status" value="2"/>
</dbReference>
<evidence type="ECO:0000256" key="1">
    <source>
        <dbReference type="ARBA" id="ARBA00022737"/>
    </source>
</evidence>
<dbReference type="Pfam" id="PF25023">
    <property type="entry name" value="TEN_YD-shell"/>
    <property type="match status" value="1"/>
</dbReference>
<evidence type="ECO:0000313" key="5">
    <source>
        <dbReference type="Proteomes" id="UP000027604"/>
    </source>
</evidence>